<dbReference type="RefSeq" id="WP_170206801.1">
    <property type="nucleotide sequence ID" value="NZ_CAJTBP010000001.1"/>
</dbReference>
<sequence>MRRTLPLLSILLTALTSLALVLTGPTPSAAAATTREVGLNLDIARRYWSPEAIKTMIGRHAAAGGTYLHLHASDDEAYGIESPLLGQTAGTARVSGSRYVNPRTGKPFLTTAQLRDLRSYAASFGVEVFLEVDTPGHMRSVRELMQLSPSSTYPVSQVFSSYAPYELDVHSPTALAFAKRLYTEVSGVLPGARMHIGGDEFAGGKAEQKAWTAYANSIASMLYGRGVPDVLVWNDSLTKTTLGQLNTRITVTYWNYDVWGKPNGKSTMPQVMDAGHKVINYNGYYQYWVPSLDEPQSDRDYTINDLRTKWNRGTWTQTRAIDPNDPRLLGATFSIWGEHSAGMTDQMLIDRGTPILTALAQRARG</sequence>
<evidence type="ECO:0000256" key="1">
    <source>
        <dbReference type="ARBA" id="ARBA00001231"/>
    </source>
</evidence>
<dbReference type="CDD" id="cd06564">
    <property type="entry name" value="GH20_DspB_LnbB-like"/>
    <property type="match status" value="1"/>
</dbReference>
<comment type="catalytic activity">
    <reaction evidence="1">
        <text>Hydrolysis of terminal non-reducing N-acetyl-D-hexosamine residues in N-acetyl-beta-D-hexosaminides.</text>
        <dbReference type="EC" id="3.2.1.52"/>
    </reaction>
</comment>
<dbReference type="PANTHER" id="PTHR22600">
    <property type="entry name" value="BETA-HEXOSAMINIDASE"/>
    <property type="match status" value="1"/>
</dbReference>
<evidence type="ECO:0000256" key="2">
    <source>
        <dbReference type="ARBA" id="ARBA00006285"/>
    </source>
</evidence>
<comment type="similarity">
    <text evidence="2">Belongs to the glycosyl hydrolase 20 family.</text>
</comment>
<dbReference type="GO" id="GO:0030203">
    <property type="term" value="P:glycosaminoglycan metabolic process"/>
    <property type="evidence" value="ECO:0007669"/>
    <property type="project" value="TreeGrafter"/>
</dbReference>
<feature type="chain" id="PRO_5038862056" description="beta-N-acetylhexosaminidase" evidence="6">
    <location>
        <begin position="20"/>
        <end position="365"/>
    </location>
</feature>
<evidence type="ECO:0000313" key="9">
    <source>
        <dbReference type="Proteomes" id="UP000318336"/>
    </source>
</evidence>
<dbReference type="GO" id="GO:0004563">
    <property type="term" value="F:beta-N-acetylhexosaminidase activity"/>
    <property type="evidence" value="ECO:0007669"/>
    <property type="project" value="UniProtKB-EC"/>
</dbReference>
<comment type="caution">
    <text evidence="8">The sequence shown here is derived from an EMBL/GenBank/DDBJ whole genome shotgun (WGS) entry which is preliminary data.</text>
</comment>
<dbReference type="PRINTS" id="PR00738">
    <property type="entry name" value="GLHYDRLASE20"/>
</dbReference>
<proteinExistence type="inferred from homology"/>
<dbReference type="EMBL" id="VFOK01000001">
    <property type="protein sequence ID" value="TQL33230.1"/>
    <property type="molecule type" value="Genomic_DNA"/>
</dbReference>
<gene>
    <name evidence="8" type="ORF">FB554_1372</name>
</gene>
<feature type="domain" description="Glycoside hydrolase family 20 catalytic" evidence="7">
    <location>
        <begin position="38"/>
        <end position="343"/>
    </location>
</feature>
<evidence type="ECO:0000313" key="8">
    <source>
        <dbReference type="EMBL" id="TQL33230.1"/>
    </source>
</evidence>
<dbReference type="SUPFAM" id="SSF51445">
    <property type="entry name" value="(Trans)glycosidases"/>
    <property type="match status" value="1"/>
</dbReference>
<reference evidence="8 9" key="1">
    <citation type="submission" date="2019-06" db="EMBL/GenBank/DDBJ databases">
        <title>Sequencing the genomes of 1000 actinobacteria strains.</title>
        <authorList>
            <person name="Klenk H.-P."/>
        </authorList>
    </citation>
    <scope>NUCLEOTIDE SEQUENCE [LARGE SCALE GENOMIC DNA]</scope>
    <source>
        <strain evidence="8 9">DSM 24617</strain>
    </source>
</reference>
<keyword evidence="6" id="KW-0732">Signal</keyword>
<dbReference type="Gene3D" id="3.20.20.80">
    <property type="entry name" value="Glycosidases"/>
    <property type="match status" value="1"/>
</dbReference>
<evidence type="ECO:0000256" key="6">
    <source>
        <dbReference type="SAM" id="SignalP"/>
    </source>
</evidence>
<organism evidence="8 9">
    <name type="scientific">Barrientosiimonas humi</name>
    <dbReference type="NCBI Taxonomy" id="999931"/>
    <lineage>
        <taxon>Bacteria</taxon>
        <taxon>Bacillati</taxon>
        <taxon>Actinomycetota</taxon>
        <taxon>Actinomycetes</taxon>
        <taxon>Micrococcales</taxon>
        <taxon>Dermacoccaceae</taxon>
        <taxon>Barrientosiimonas</taxon>
    </lineage>
</organism>
<evidence type="ECO:0000256" key="5">
    <source>
        <dbReference type="PIRSR" id="PIRSR625705-1"/>
    </source>
</evidence>
<dbReference type="PANTHER" id="PTHR22600:SF57">
    <property type="entry name" value="BETA-N-ACETYLHEXOSAMINIDASE"/>
    <property type="match status" value="1"/>
</dbReference>
<dbReference type="InterPro" id="IPR017853">
    <property type="entry name" value="GH"/>
</dbReference>
<keyword evidence="9" id="KW-1185">Reference proteome</keyword>
<name>A0A542XBM8_9MICO</name>
<dbReference type="GO" id="GO:0005975">
    <property type="term" value="P:carbohydrate metabolic process"/>
    <property type="evidence" value="ECO:0007669"/>
    <property type="project" value="InterPro"/>
</dbReference>
<dbReference type="GO" id="GO:0016020">
    <property type="term" value="C:membrane"/>
    <property type="evidence" value="ECO:0007669"/>
    <property type="project" value="TreeGrafter"/>
</dbReference>
<dbReference type="AlphaFoldDB" id="A0A542XBM8"/>
<protein>
    <recommendedName>
        <fullName evidence="3">beta-N-acetylhexosaminidase</fullName>
        <ecNumber evidence="3">3.2.1.52</ecNumber>
    </recommendedName>
</protein>
<dbReference type="EC" id="3.2.1.52" evidence="3"/>
<evidence type="ECO:0000256" key="3">
    <source>
        <dbReference type="ARBA" id="ARBA00012663"/>
    </source>
</evidence>
<dbReference type="InterPro" id="IPR025705">
    <property type="entry name" value="Beta_hexosaminidase_sua/sub"/>
</dbReference>
<evidence type="ECO:0000256" key="4">
    <source>
        <dbReference type="ARBA" id="ARBA00022801"/>
    </source>
</evidence>
<feature type="signal peptide" evidence="6">
    <location>
        <begin position="1"/>
        <end position="19"/>
    </location>
</feature>
<dbReference type="Pfam" id="PF00728">
    <property type="entry name" value="Glyco_hydro_20"/>
    <property type="match status" value="1"/>
</dbReference>
<dbReference type="Proteomes" id="UP000318336">
    <property type="component" value="Unassembled WGS sequence"/>
</dbReference>
<feature type="active site" description="Proton donor" evidence="5">
    <location>
        <position position="200"/>
    </location>
</feature>
<keyword evidence="4" id="KW-0378">Hydrolase</keyword>
<evidence type="ECO:0000259" key="7">
    <source>
        <dbReference type="Pfam" id="PF00728"/>
    </source>
</evidence>
<dbReference type="InterPro" id="IPR015883">
    <property type="entry name" value="Glyco_hydro_20_cat"/>
</dbReference>
<accession>A0A542XBM8</accession>